<evidence type="ECO:0000256" key="4">
    <source>
        <dbReference type="ARBA" id="ARBA00022963"/>
    </source>
</evidence>
<evidence type="ECO:0000256" key="2">
    <source>
        <dbReference type="ARBA" id="ARBA00022729"/>
    </source>
</evidence>
<keyword evidence="5" id="KW-0443">Lipid metabolism</keyword>
<evidence type="ECO:0000256" key="1">
    <source>
        <dbReference type="ARBA" id="ARBA00010701"/>
    </source>
</evidence>
<evidence type="ECO:0000256" key="6">
    <source>
        <dbReference type="ARBA" id="ARBA00023180"/>
    </source>
</evidence>
<protein>
    <recommendedName>
        <fullName evidence="7">Lipase</fullName>
    </recommendedName>
</protein>
<dbReference type="GO" id="GO:0016788">
    <property type="term" value="F:hydrolase activity, acting on ester bonds"/>
    <property type="evidence" value="ECO:0007669"/>
    <property type="project" value="InterPro"/>
</dbReference>
<dbReference type="FunFam" id="3.40.50.1820:FF:000057">
    <property type="entry name" value="Lipase"/>
    <property type="match status" value="1"/>
</dbReference>
<dbReference type="InterPro" id="IPR006693">
    <property type="entry name" value="AB_hydrolase_lipase"/>
</dbReference>
<dbReference type="AlphaFoldDB" id="A0AAV7XW28"/>
<keyword evidence="4 7" id="KW-0442">Lipid degradation</keyword>
<keyword evidence="6" id="KW-0325">Glycoprotein</keyword>
<dbReference type="SUPFAM" id="SSF53474">
    <property type="entry name" value="alpha/beta-Hydrolases"/>
    <property type="match status" value="1"/>
</dbReference>
<dbReference type="EMBL" id="JAPTSV010000005">
    <property type="protein sequence ID" value="KAJ1528158.1"/>
    <property type="molecule type" value="Genomic_DNA"/>
</dbReference>
<dbReference type="Gene3D" id="3.40.50.1820">
    <property type="entry name" value="alpha/beta hydrolase"/>
    <property type="match status" value="1"/>
</dbReference>
<feature type="active site" description="Charge relay system" evidence="8">
    <location>
        <position position="306"/>
    </location>
</feature>
<dbReference type="PIRSF" id="PIRSF000862">
    <property type="entry name" value="Steryl_ester_lip"/>
    <property type="match status" value="1"/>
</dbReference>
<evidence type="ECO:0000256" key="8">
    <source>
        <dbReference type="PIRSR" id="PIRSR000862-1"/>
    </source>
</evidence>
<accession>A0AAV7XW28</accession>
<evidence type="ECO:0000313" key="10">
    <source>
        <dbReference type="EMBL" id="KAJ1528158.1"/>
    </source>
</evidence>
<name>A0AAV7XW28_9NEOP</name>
<gene>
    <name evidence="10" type="ORF">ONE63_008072</name>
</gene>
<evidence type="ECO:0000256" key="5">
    <source>
        <dbReference type="ARBA" id="ARBA00023098"/>
    </source>
</evidence>
<dbReference type="Pfam" id="PF04083">
    <property type="entry name" value="Abhydro_lipase"/>
    <property type="match status" value="1"/>
</dbReference>
<keyword evidence="11" id="KW-1185">Reference proteome</keyword>
<evidence type="ECO:0000259" key="9">
    <source>
        <dbReference type="Pfam" id="PF04083"/>
    </source>
</evidence>
<feature type="domain" description="Partial AB-hydrolase lipase" evidence="9">
    <location>
        <begin position="5"/>
        <end position="55"/>
    </location>
</feature>
<dbReference type="Proteomes" id="UP001075354">
    <property type="component" value="Chromosome 5"/>
</dbReference>
<comment type="similarity">
    <text evidence="1 7">Belongs to the AB hydrolase superfamily. Lipase family.</text>
</comment>
<feature type="active site" description="Nucleophile" evidence="8">
    <location>
        <position position="132"/>
    </location>
</feature>
<dbReference type="InterPro" id="IPR029058">
    <property type="entry name" value="AB_hydrolase_fold"/>
</dbReference>
<feature type="active site" description="Charge relay system" evidence="8">
    <location>
        <position position="337"/>
    </location>
</feature>
<reference evidence="10" key="1">
    <citation type="submission" date="2022-12" db="EMBL/GenBank/DDBJ databases">
        <title>Chromosome-level genome assembly of the bean flower thrips Megalurothrips usitatus.</title>
        <authorList>
            <person name="Ma L."/>
            <person name="Liu Q."/>
            <person name="Li H."/>
            <person name="Cai W."/>
        </authorList>
    </citation>
    <scope>NUCLEOTIDE SEQUENCE</scope>
    <source>
        <strain evidence="10">Cailab_2022a</strain>
    </source>
</reference>
<comment type="caution">
    <text evidence="10">The sequence shown here is derived from an EMBL/GenBank/DDBJ whole genome shotgun (WGS) entry which is preliminary data.</text>
</comment>
<proteinExistence type="inferred from homology"/>
<evidence type="ECO:0000313" key="11">
    <source>
        <dbReference type="Proteomes" id="UP001075354"/>
    </source>
</evidence>
<dbReference type="PANTHER" id="PTHR11005">
    <property type="entry name" value="LYSOSOMAL ACID LIPASE-RELATED"/>
    <property type="match status" value="1"/>
</dbReference>
<keyword evidence="2" id="KW-0732">Signal</keyword>
<dbReference type="GO" id="GO:0016042">
    <property type="term" value="P:lipid catabolic process"/>
    <property type="evidence" value="ECO:0007669"/>
    <property type="project" value="UniProtKB-KW"/>
</dbReference>
<organism evidence="10 11">
    <name type="scientific">Megalurothrips usitatus</name>
    <name type="common">bean blossom thrips</name>
    <dbReference type="NCBI Taxonomy" id="439358"/>
    <lineage>
        <taxon>Eukaryota</taxon>
        <taxon>Metazoa</taxon>
        <taxon>Ecdysozoa</taxon>
        <taxon>Arthropoda</taxon>
        <taxon>Hexapoda</taxon>
        <taxon>Insecta</taxon>
        <taxon>Pterygota</taxon>
        <taxon>Neoptera</taxon>
        <taxon>Paraneoptera</taxon>
        <taxon>Thysanoptera</taxon>
        <taxon>Terebrantia</taxon>
        <taxon>Thripoidea</taxon>
        <taxon>Thripidae</taxon>
        <taxon>Megalurothrips</taxon>
    </lineage>
</organism>
<sequence length="373" mass="42458">MSQADLLSALGYPSEDHYVDTEDGFRLRLDRIPNPGRQPVLLTHGLQSSSPAFVLLGKGKALPPMLHDAGFDVWMVNYRGTHFSQKHKKFSVNDEELWKFSFHEHGVYDNTAAIEYVLQRTSFSAVLYVGHSMGSTAFMTMAAARPDVQSKIRAAFLMAPAGPLRFHGSRVVNVLFALNNFTQNTLEELQLYHTMRPMYLIARRLSKIMIARTSRRQRNALLAEVVGFNPNADYANLPLFTNVFPSGGSFREVFHYIQNANPNMTGFRQYDHGAAMNKKIYGSEVPPEYDLSVIEVPIFMYLSKNDILCSAQDMDFLRSKFRNVVRVRYTADTAFNHMDFLAGDKAHREVYAPMIEDMQLYSNLNDKENVVRS</sequence>
<evidence type="ECO:0000256" key="7">
    <source>
        <dbReference type="PIRNR" id="PIRNR000862"/>
    </source>
</evidence>
<keyword evidence="3 7" id="KW-0378">Hydrolase</keyword>
<evidence type="ECO:0000256" key="3">
    <source>
        <dbReference type="ARBA" id="ARBA00022801"/>
    </source>
</evidence>
<dbReference type="InterPro" id="IPR025483">
    <property type="entry name" value="Lipase_euk"/>
</dbReference>